<dbReference type="GO" id="GO:0003677">
    <property type="term" value="F:DNA binding"/>
    <property type="evidence" value="ECO:0007669"/>
    <property type="project" value="InterPro"/>
</dbReference>
<dbReference type="PANTHER" id="PTHR13370">
    <property type="entry name" value="RNA METHYLASE-RELATED"/>
    <property type="match status" value="1"/>
</dbReference>
<evidence type="ECO:0000256" key="2">
    <source>
        <dbReference type="ARBA" id="ARBA00022679"/>
    </source>
</evidence>
<evidence type="ECO:0000313" key="6">
    <source>
        <dbReference type="Proteomes" id="UP000034324"/>
    </source>
</evidence>
<keyword evidence="2" id="KW-0808">Transferase</keyword>
<dbReference type="Gene3D" id="3.40.50.150">
    <property type="entry name" value="Vaccinia Virus protein VP39"/>
    <property type="match status" value="1"/>
</dbReference>
<keyword evidence="1" id="KW-0489">Methyltransferase</keyword>
<proteinExistence type="inferred from homology"/>
<dbReference type="SUPFAM" id="SSF53335">
    <property type="entry name" value="S-adenosyl-L-methionine-dependent methyltransferases"/>
    <property type="match status" value="1"/>
</dbReference>
<evidence type="ECO:0000256" key="3">
    <source>
        <dbReference type="RuleBase" id="RU362026"/>
    </source>
</evidence>
<organism evidence="5 6">
    <name type="scientific">Candidatus Daviesbacteria bacterium GW2011_GWF2_38_6</name>
    <dbReference type="NCBI Taxonomy" id="1618432"/>
    <lineage>
        <taxon>Bacteria</taxon>
        <taxon>Candidatus Daviesiibacteriota</taxon>
    </lineage>
</organism>
<evidence type="ECO:0000313" key="5">
    <source>
        <dbReference type="EMBL" id="KKQ76421.1"/>
    </source>
</evidence>
<dbReference type="GO" id="GO:0008170">
    <property type="term" value="F:N-methyltransferase activity"/>
    <property type="evidence" value="ECO:0007669"/>
    <property type="project" value="InterPro"/>
</dbReference>
<protein>
    <recommendedName>
        <fullName evidence="3">Methyltransferase</fullName>
        <ecNumber evidence="3">2.1.1.-</ecNumber>
    </recommendedName>
</protein>
<evidence type="ECO:0000256" key="1">
    <source>
        <dbReference type="ARBA" id="ARBA00022603"/>
    </source>
</evidence>
<dbReference type="Pfam" id="PF01555">
    <property type="entry name" value="N6_N4_Mtase"/>
    <property type="match status" value="1"/>
</dbReference>
<reference evidence="5 6" key="1">
    <citation type="journal article" date="2015" name="Nature">
        <title>rRNA introns, odd ribosomes, and small enigmatic genomes across a large radiation of phyla.</title>
        <authorList>
            <person name="Brown C.T."/>
            <person name="Hug L.A."/>
            <person name="Thomas B.C."/>
            <person name="Sharon I."/>
            <person name="Castelle C.J."/>
            <person name="Singh A."/>
            <person name="Wilkins M.J."/>
            <person name="Williams K.H."/>
            <person name="Banfield J.F."/>
        </authorList>
    </citation>
    <scope>NUCLEOTIDE SEQUENCE [LARGE SCALE GENOMIC DNA]</scope>
</reference>
<name>A0A0G0NH27_9BACT</name>
<dbReference type="InterPro" id="IPR029063">
    <property type="entry name" value="SAM-dependent_MTases_sf"/>
</dbReference>
<dbReference type="Proteomes" id="UP000034324">
    <property type="component" value="Unassembled WGS sequence"/>
</dbReference>
<dbReference type="EC" id="2.1.1.-" evidence="3"/>
<dbReference type="GO" id="GO:0032259">
    <property type="term" value="P:methylation"/>
    <property type="evidence" value="ECO:0007669"/>
    <property type="project" value="UniProtKB-KW"/>
</dbReference>
<evidence type="ECO:0000259" key="4">
    <source>
        <dbReference type="Pfam" id="PF01555"/>
    </source>
</evidence>
<dbReference type="GO" id="GO:0005737">
    <property type="term" value="C:cytoplasm"/>
    <property type="evidence" value="ECO:0007669"/>
    <property type="project" value="TreeGrafter"/>
</dbReference>
<gene>
    <name evidence="5" type="ORF">US99_C0072G0002</name>
</gene>
<feature type="domain" description="DNA methylase N-4/N-6" evidence="4">
    <location>
        <begin position="276"/>
        <end position="399"/>
    </location>
</feature>
<comment type="similarity">
    <text evidence="3">Belongs to the N(4)/N(6)-methyltransferase family.</text>
</comment>
<dbReference type="PANTHER" id="PTHR13370:SF3">
    <property type="entry name" value="TRNA (GUANINE(10)-N2)-METHYLTRANSFERASE HOMOLOG"/>
    <property type="match status" value="1"/>
</dbReference>
<dbReference type="PATRIC" id="fig|1618432.3.peg.858"/>
<dbReference type="PRINTS" id="PR00508">
    <property type="entry name" value="S21N4MTFRASE"/>
</dbReference>
<dbReference type="EMBL" id="LBVC01000072">
    <property type="protein sequence ID" value="KKQ76421.1"/>
    <property type="molecule type" value="Genomic_DNA"/>
</dbReference>
<dbReference type="CDD" id="cd02440">
    <property type="entry name" value="AdoMet_MTases"/>
    <property type="match status" value="1"/>
</dbReference>
<sequence length="443" mass="50670">MKLVELIMEVLENSESPLKQGEILSSIQKHFKYNDCKEIKKVQVPLSAVARCLTKYSGGSNPVFGIYFEGKPKISQKRFFLKTKNIPEVKIIPESTLHPYLVKFVYGRFNVFCKTINALKTAKQKDKIGKWTNPDIVGVNPIILNLNPLFQKEVEKLGMLSTKVMQFYSFELKLKIDKSNLIESYFQAVSNSSWANLGYLVVGDLDTDAVFLSNLTRLNNGYGIGVIKLDINDPSKSEIIVSAREKEVVDINFMNFLSEMNRDFYEFIEISGKIITTKGGKNLYKLEYFRKFTSLTKMVKNIQQSEWSKNGVPRKKIYADEKDGKKIQDIIEFKDLQNPIYPTEKNLDLPKLLISSSSNKNSVVLDCFCGSGTTLKAAQDLGRKWIGIDKSKEAINIALQRLTLSQKTLMPEDHEFEYLEQIHSIKIQNNITFKSENELLQFN</sequence>
<dbReference type="InterPro" id="IPR002941">
    <property type="entry name" value="DNA_methylase_N4/N6"/>
</dbReference>
<dbReference type="InterPro" id="IPR001091">
    <property type="entry name" value="RM_Methyltransferase"/>
</dbReference>
<comment type="caution">
    <text evidence="5">The sequence shown here is derived from an EMBL/GenBank/DDBJ whole genome shotgun (WGS) entry which is preliminary data.</text>
</comment>
<dbReference type="AlphaFoldDB" id="A0A0G0NH27"/>
<accession>A0A0G0NH27</accession>